<dbReference type="EMBL" id="CP009552">
    <property type="protein sequence ID" value="AIY89916.1"/>
    <property type="molecule type" value="Genomic_DNA"/>
</dbReference>
<dbReference type="PANTHER" id="PTHR37029:SF1">
    <property type="entry name" value="SSR1768 PROTEIN"/>
    <property type="match status" value="1"/>
</dbReference>
<reference evidence="1 2" key="1">
    <citation type="journal article" date="2015" name="Appl. Environ. Microbiol.">
        <title>The Geoglobus acetivorans genome: Fe(III) reduction, acetate utilization, autotrophic growth, and degradation of aromatic compounds in a hyperthermophilic archaeon.</title>
        <authorList>
            <person name="Mardanov A.V."/>
            <person name="Slododkina G.B."/>
            <person name="Slobodkin A.I."/>
            <person name="Beletsky A.V."/>
            <person name="Gavrilov S.N."/>
            <person name="Kublanov I.V."/>
            <person name="Bonch-Osmolovskaya E.A."/>
            <person name="Skryabin K.G."/>
            <person name="Ravin N.V."/>
        </authorList>
    </citation>
    <scope>NUCLEOTIDE SEQUENCE [LARGE SCALE GENOMIC DNA]</scope>
    <source>
        <strain evidence="1 2">SBH6</strain>
    </source>
</reference>
<dbReference type="GeneID" id="24797464"/>
<organism evidence="1 2">
    <name type="scientific">Geoglobus acetivorans</name>
    <dbReference type="NCBI Taxonomy" id="565033"/>
    <lineage>
        <taxon>Archaea</taxon>
        <taxon>Methanobacteriati</taxon>
        <taxon>Methanobacteriota</taxon>
        <taxon>Archaeoglobi</taxon>
        <taxon>Archaeoglobales</taxon>
        <taxon>Archaeoglobaceae</taxon>
        <taxon>Geoglobus</taxon>
    </lineage>
</organism>
<dbReference type="RefSeq" id="WP_048091475.1">
    <property type="nucleotide sequence ID" value="NZ_CP009552.1"/>
</dbReference>
<gene>
    <name evidence="1" type="ORF">GACE_0869</name>
</gene>
<dbReference type="InterPro" id="IPR019270">
    <property type="entry name" value="DUF2283"/>
</dbReference>
<dbReference type="AlphaFoldDB" id="A0A0A7GG37"/>
<sequence length="69" mass="8054">MNVKYDRKADILYLKFSDSKPVDSDMLNDDVVVSFDKDGEIVSMEIWRAKELILPVFLEYLKAVKEVKL</sequence>
<dbReference type="KEGG" id="gac:GACE_0869"/>
<dbReference type="PANTHER" id="PTHR37029">
    <property type="entry name" value="SSR1768 PROTEIN"/>
    <property type="match status" value="1"/>
</dbReference>
<evidence type="ECO:0008006" key="3">
    <source>
        <dbReference type="Google" id="ProtNLM"/>
    </source>
</evidence>
<evidence type="ECO:0000313" key="2">
    <source>
        <dbReference type="Proteomes" id="UP000030624"/>
    </source>
</evidence>
<evidence type="ECO:0000313" key="1">
    <source>
        <dbReference type="EMBL" id="AIY89916.1"/>
    </source>
</evidence>
<dbReference type="eggNOG" id="arCOG02270">
    <property type="taxonomic scope" value="Archaea"/>
</dbReference>
<dbReference type="Pfam" id="PF10049">
    <property type="entry name" value="DUF2283"/>
    <property type="match status" value="1"/>
</dbReference>
<accession>A0A0A7GG37</accession>
<proteinExistence type="predicted"/>
<dbReference type="Proteomes" id="UP000030624">
    <property type="component" value="Chromosome"/>
</dbReference>
<name>A0A0A7GG37_GEOAI</name>
<dbReference type="HOGENOM" id="CLU_166740_2_0_2"/>
<protein>
    <recommendedName>
        <fullName evidence="3">DUF2283 domain-containing protein</fullName>
    </recommendedName>
</protein>